<feature type="compositionally biased region" description="Basic and acidic residues" evidence="7">
    <location>
        <begin position="281"/>
        <end position="291"/>
    </location>
</feature>
<protein>
    <recommendedName>
        <fullName evidence="14">Ecm5p</fullName>
    </recommendedName>
</protein>
<accession>A0AA35J4S1</accession>
<evidence type="ECO:0000259" key="11">
    <source>
        <dbReference type="PROSITE" id="PS51184"/>
    </source>
</evidence>
<dbReference type="SMART" id="SM00501">
    <property type="entry name" value="BRIGHT"/>
    <property type="match status" value="1"/>
</dbReference>
<dbReference type="CDD" id="cd15518">
    <property type="entry name" value="PHD_Ecm5p_Lid2p_like"/>
    <property type="match status" value="1"/>
</dbReference>
<name>A0AA35J4S1_SACUV</name>
<dbReference type="InterPro" id="IPR001965">
    <property type="entry name" value="Znf_PHD"/>
</dbReference>
<dbReference type="PROSITE" id="PS51183">
    <property type="entry name" value="JMJN"/>
    <property type="match status" value="1"/>
</dbReference>
<evidence type="ECO:0000256" key="5">
    <source>
        <dbReference type="ARBA" id="ARBA00023242"/>
    </source>
</evidence>
<evidence type="ECO:0008006" key="14">
    <source>
        <dbReference type="Google" id="ProtNLM"/>
    </source>
</evidence>
<keyword evidence="5" id="KW-0539">Nucleus</keyword>
<dbReference type="GO" id="GO:0006338">
    <property type="term" value="P:chromatin remodeling"/>
    <property type="evidence" value="ECO:0007669"/>
    <property type="project" value="TreeGrafter"/>
</dbReference>
<dbReference type="PROSITE" id="PS01359">
    <property type="entry name" value="ZF_PHD_1"/>
    <property type="match status" value="1"/>
</dbReference>
<feature type="compositionally biased region" description="Low complexity" evidence="7">
    <location>
        <begin position="48"/>
        <end position="59"/>
    </location>
</feature>
<comment type="subcellular location">
    <subcellularLocation>
        <location evidence="1">Nucleus</location>
    </subcellularLocation>
</comment>
<gene>
    <name evidence="12" type="primary">SUVC13G3080</name>
    <name evidence="12" type="ORF">SUVC_13G3080</name>
</gene>
<dbReference type="Pfam" id="PF01388">
    <property type="entry name" value="ARID"/>
    <property type="match status" value="1"/>
</dbReference>
<evidence type="ECO:0000256" key="3">
    <source>
        <dbReference type="ARBA" id="ARBA00022771"/>
    </source>
</evidence>
<dbReference type="FunFam" id="1.10.150.60:FF:000020">
    <property type="entry name" value="Ecm5p"/>
    <property type="match status" value="1"/>
</dbReference>
<dbReference type="InterPro" id="IPR003349">
    <property type="entry name" value="JmjN"/>
</dbReference>
<feature type="region of interest" description="Disordered" evidence="7">
    <location>
        <begin position="1"/>
        <end position="59"/>
    </location>
</feature>
<dbReference type="InterPro" id="IPR001606">
    <property type="entry name" value="ARID_dom"/>
</dbReference>
<dbReference type="InterPro" id="IPR011011">
    <property type="entry name" value="Znf_FYVE_PHD"/>
</dbReference>
<dbReference type="Proteomes" id="UP001162090">
    <property type="component" value="Chromosome 13"/>
</dbReference>
<proteinExistence type="predicted"/>
<dbReference type="SMART" id="SM00249">
    <property type="entry name" value="PHD"/>
    <property type="match status" value="1"/>
</dbReference>
<feature type="domain" description="ARID" evidence="9">
    <location>
        <begin position="182"/>
        <end position="277"/>
    </location>
</feature>
<evidence type="ECO:0000256" key="1">
    <source>
        <dbReference type="ARBA" id="ARBA00004123"/>
    </source>
</evidence>
<sequence length="1419" mass="163336">MSDHDSVTKISHILNEPITENVMVRTPTSEGSTIKGDSSSKRSKPPESTASSNSNHHTNPFLYTQFKSRATAPFDPESIKGVKLASPPEDIPARVFHEKTGLFYQISSYSIPTFTVAKKELPDPIKFYESVQDLGTIYGCVKLKILPDIDRPIDEFAQLNVNIDRFWFKARKQYFDSKELERAQIIDFHAKLYNFHSKIKRKSFLTRIPSIDKRTLNLYRLRSCVNLRGGFDAVCEKKLWAQIGRELGYSGRIMSSLSTSLRSAYARILLDFDKYEKEQRMHNNEANEANEKPASPTFYHTDQKKRDAEEISLRDEPFHKRVKIDGGNPKVFRAGSINHEFKRMKDILRIKGFSTYFDSLTECKPGFTDSTEATLPDYDFTFWENGMEIFDKSSFETKTSPVYNLRQYYEKSQAVFNAMMTRYKNDYPSLFANQTMLPQEEFEKLFFHLLSTHFIDFEIDTGLGLTASIRSSGSDSFDEKFAIKNILDQWNLDNIPLSELSLLRHLDLDMADFTRTNFDVGMLFSCRGWSVSDHFLPSIDYNHLGSTKLVYSIAPKDMEKFEGLMAQAKKEWDTHQSRPRYFTSDGEWTSFSETDFFKSFLEAEQSADLLNTARAARNVTSENVLLADSLGDGLQSDLQIEPSFITANGIKLYKTTQEQGSYIFKFPKAFTCCIGSGFYLSQSAAFAPISWLESSFEAAKWISKMRILPGLDVNQLMINILLNSDNVVLKETCRNLVSNCIREEVGNRRKLRELFSAVDVVYNKLDYISDISLEPTGLSKIVVTFGALQRVFSLKEFLALVDKSKDGTYNICGIPIRDRAGSLNICLHLYFDKASLNIALDGLDIPLDFYLDALDENFEMKWDTLMTSTFKNRSVPLNIIQYLLSHTDSNTEFNRSLRSNFYDALSLIDECKKVIISCVEFSRNIGNVDFGIGFNLRHLPLEFSNNMINKLKSLYKSVQKCSIDFPERLEIVRLYQISRQFPIDNKDIIEGNNLVLLKELYQKSLNIPLKASYWTDLTRKICRLEWLSVYEHIFIERNDIKDEDSENYSLPLLYSYLKFGLKYCTIEDIDKIGHAKELLLKYQAIMQKIQVFLKREAPSRVPLSDLENILLGIEVYRLPIQNNFFNELDYIIREIEQAKRDSDVNAVYSAGNLDKIDELIRKNDPKFMVFADQFNSSRLDKRPRIGDNQDQTGTKQKLKDYKLWSRQLGRILHKSKLVELLPLAFKCLDLESDKYIPLEDCARLQTKYCFCRKVEEGSAMVECEICKEWYHVDCINNGRWVLPDDPNVLFVCPICMPSNVSIKATESVLYEFGDLKRLLISSLKLNTIPNPPVLNNLFDIFALALNFKNQMEVELFTKGFINKLVPTHKIKYYLRKAEGSGCGFTDLTGPLRRYCQAKDAKAIKSLKENGRTIITGFPN</sequence>
<dbReference type="GO" id="GO:0005634">
    <property type="term" value="C:nucleus"/>
    <property type="evidence" value="ECO:0007669"/>
    <property type="project" value="UniProtKB-SubCell"/>
</dbReference>
<feature type="region of interest" description="Disordered" evidence="7">
    <location>
        <begin position="281"/>
        <end position="301"/>
    </location>
</feature>
<feature type="domain" description="JmjN" evidence="10">
    <location>
        <begin position="111"/>
        <end position="152"/>
    </location>
</feature>
<dbReference type="Gene3D" id="2.60.120.650">
    <property type="entry name" value="Cupin"/>
    <property type="match status" value="1"/>
</dbReference>
<dbReference type="SUPFAM" id="SSF57903">
    <property type="entry name" value="FYVE/PHD zinc finger"/>
    <property type="match status" value="1"/>
</dbReference>
<dbReference type="Pfam" id="PF02373">
    <property type="entry name" value="JmjC"/>
    <property type="match status" value="1"/>
</dbReference>
<feature type="domain" description="JmjC" evidence="11">
    <location>
        <begin position="484"/>
        <end position="703"/>
    </location>
</feature>
<evidence type="ECO:0000259" key="10">
    <source>
        <dbReference type="PROSITE" id="PS51183"/>
    </source>
</evidence>
<dbReference type="GO" id="GO:0008270">
    <property type="term" value="F:zinc ion binding"/>
    <property type="evidence" value="ECO:0007669"/>
    <property type="project" value="UniProtKB-KW"/>
</dbReference>
<feature type="domain" description="PHD-type" evidence="8">
    <location>
        <begin position="1246"/>
        <end position="1298"/>
    </location>
</feature>
<dbReference type="GO" id="GO:0003677">
    <property type="term" value="F:DNA binding"/>
    <property type="evidence" value="ECO:0007669"/>
    <property type="project" value="InterPro"/>
</dbReference>
<reference evidence="12" key="1">
    <citation type="submission" date="2022-10" db="EMBL/GenBank/DDBJ databases">
        <authorList>
            <person name="Byrne P K."/>
        </authorList>
    </citation>
    <scope>NUCLEOTIDE SEQUENCE</scope>
    <source>
        <strain evidence="12">CBS7001</strain>
    </source>
</reference>
<dbReference type="PROSITE" id="PS50016">
    <property type="entry name" value="ZF_PHD_2"/>
    <property type="match status" value="1"/>
</dbReference>
<dbReference type="SMART" id="SM00558">
    <property type="entry name" value="JmjC"/>
    <property type="match status" value="1"/>
</dbReference>
<dbReference type="CDD" id="cd16100">
    <property type="entry name" value="ARID"/>
    <property type="match status" value="1"/>
</dbReference>
<evidence type="ECO:0000313" key="13">
    <source>
        <dbReference type="Proteomes" id="UP001162090"/>
    </source>
</evidence>
<keyword evidence="3 6" id="KW-0863">Zinc-finger</keyword>
<feature type="compositionally biased region" description="Polar residues" evidence="7">
    <location>
        <begin position="26"/>
        <end position="37"/>
    </location>
</feature>
<dbReference type="Gene3D" id="3.30.40.10">
    <property type="entry name" value="Zinc/RING finger domain, C3HC4 (zinc finger)"/>
    <property type="match status" value="1"/>
</dbReference>
<dbReference type="PANTHER" id="PTHR10694:SF113">
    <property type="entry name" value="PROTEIN JUMONJI"/>
    <property type="match status" value="1"/>
</dbReference>
<dbReference type="GO" id="GO:0000785">
    <property type="term" value="C:chromatin"/>
    <property type="evidence" value="ECO:0007669"/>
    <property type="project" value="TreeGrafter"/>
</dbReference>
<evidence type="ECO:0000259" key="8">
    <source>
        <dbReference type="PROSITE" id="PS50016"/>
    </source>
</evidence>
<evidence type="ECO:0000256" key="7">
    <source>
        <dbReference type="SAM" id="MobiDB-lite"/>
    </source>
</evidence>
<evidence type="ECO:0000256" key="6">
    <source>
        <dbReference type="PROSITE-ProRule" id="PRU00146"/>
    </source>
</evidence>
<dbReference type="PANTHER" id="PTHR10694">
    <property type="entry name" value="LYSINE-SPECIFIC DEMETHYLASE"/>
    <property type="match status" value="1"/>
</dbReference>
<dbReference type="PROSITE" id="PS51184">
    <property type="entry name" value="JMJC"/>
    <property type="match status" value="1"/>
</dbReference>
<dbReference type="InterPro" id="IPR036431">
    <property type="entry name" value="ARID_dom_sf"/>
</dbReference>
<dbReference type="InterPro" id="IPR013083">
    <property type="entry name" value="Znf_RING/FYVE/PHD"/>
</dbReference>
<keyword evidence="2" id="KW-0479">Metal-binding</keyword>
<evidence type="ECO:0000313" key="12">
    <source>
        <dbReference type="EMBL" id="CAI4048797.1"/>
    </source>
</evidence>
<evidence type="ECO:0000256" key="4">
    <source>
        <dbReference type="ARBA" id="ARBA00022833"/>
    </source>
</evidence>
<dbReference type="GO" id="GO:0010468">
    <property type="term" value="P:regulation of gene expression"/>
    <property type="evidence" value="ECO:0007669"/>
    <property type="project" value="TreeGrafter"/>
</dbReference>
<evidence type="ECO:0000256" key="2">
    <source>
        <dbReference type="ARBA" id="ARBA00022723"/>
    </source>
</evidence>
<dbReference type="InterPro" id="IPR019787">
    <property type="entry name" value="Znf_PHD-finger"/>
</dbReference>
<evidence type="ECO:0000259" key="9">
    <source>
        <dbReference type="PROSITE" id="PS51011"/>
    </source>
</evidence>
<dbReference type="SUPFAM" id="SSF46774">
    <property type="entry name" value="ARID-like"/>
    <property type="match status" value="1"/>
</dbReference>
<dbReference type="Gene3D" id="1.10.150.60">
    <property type="entry name" value="ARID DNA-binding domain"/>
    <property type="match status" value="1"/>
</dbReference>
<keyword evidence="4" id="KW-0862">Zinc</keyword>
<dbReference type="EMBL" id="OX365924">
    <property type="protein sequence ID" value="CAI4048797.1"/>
    <property type="molecule type" value="Genomic_DNA"/>
</dbReference>
<dbReference type="FunFam" id="3.30.40.10:FF:000776">
    <property type="entry name" value="Ecm5p"/>
    <property type="match status" value="1"/>
</dbReference>
<dbReference type="Pfam" id="PF00628">
    <property type="entry name" value="PHD"/>
    <property type="match status" value="1"/>
</dbReference>
<dbReference type="SMART" id="SM01014">
    <property type="entry name" value="ARID"/>
    <property type="match status" value="1"/>
</dbReference>
<dbReference type="InterPro" id="IPR019786">
    <property type="entry name" value="Zinc_finger_PHD-type_CS"/>
</dbReference>
<dbReference type="PROSITE" id="PS51011">
    <property type="entry name" value="ARID"/>
    <property type="match status" value="1"/>
</dbReference>
<dbReference type="InterPro" id="IPR003347">
    <property type="entry name" value="JmjC_dom"/>
</dbReference>
<organism evidence="12 13">
    <name type="scientific">Saccharomyces uvarum</name>
    <name type="common">Yeast</name>
    <name type="synonym">Saccharomyces bayanus var. uvarum</name>
    <dbReference type="NCBI Taxonomy" id="230603"/>
    <lineage>
        <taxon>Eukaryota</taxon>
        <taxon>Fungi</taxon>
        <taxon>Dikarya</taxon>
        <taxon>Ascomycota</taxon>
        <taxon>Saccharomycotina</taxon>
        <taxon>Saccharomycetes</taxon>
        <taxon>Saccharomycetales</taxon>
        <taxon>Saccharomycetaceae</taxon>
        <taxon>Saccharomyces</taxon>
    </lineage>
</organism>